<reference evidence="3" key="1">
    <citation type="submission" date="2017-10" db="EMBL/GenBank/DDBJ databases">
        <title>Rapid genome shrinkage in a self-fertile nematode reveals novel sperm competition proteins.</title>
        <authorList>
            <person name="Yin D."/>
            <person name="Schwarz E.M."/>
            <person name="Thomas C.G."/>
            <person name="Felde R.L."/>
            <person name="Korf I.F."/>
            <person name="Cutter A.D."/>
            <person name="Schartner C.M."/>
            <person name="Ralston E.J."/>
            <person name="Meyer B.J."/>
            <person name="Haag E.S."/>
        </authorList>
    </citation>
    <scope>NUCLEOTIDE SEQUENCE [LARGE SCALE GENOMIC DNA]</scope>
    <source>
        <strain evidence="3">JU1422</strain>
    </source>
</reference>
<protein>
    <submittedName>
        <fullName evidence="2">Uncharacterized protein</fullName>
    </submittedName>
</protein>
<sequence length="179" mass="20903">MSEEKLVKTHIFELGAIFLIRYVLCLDKADGTNFVVHTFTNDGKLCIHDADELAMDSLKKWDPTNEIHVFAADLRKKKRGNGRNKYKGPKLDDKHKYKLMYKIMKKIVAKKEAYESTLEKPKKDGIIQQGALFLKDRIQSNKNHWILPYLWLLILAPIYIPVICYFGAPIFDVIIRFFK</sequence>
<keyword evidence="1" id="KW-0812">Transmembrane</keyword>
<dbReference type="EMBL" id="PDUG01000013">
    <property type="protein sequence ID" value="PIC13399.1"/>
    <property type="molecule type" value="Genomic_DNA"/>
</dbReference>
<feature type="transmembrane region" description="Helical" evidence="1">
    <location>
        <begin position="149"/>
        <end position="175"/>
    </location>
</feature>
<dbReference type="Proteomes" id="UP000230233">
    <property type="component" value="Unassembled WGS sequence"/>
</dbReference>
<organism evidence="2 3">
    <name type="scientific">Caenorhabditis nigoni</name>
    <dbReference type="NCBI Taxonomy" id="1611254"/>
    <lineage>
        <taxon>Eukaryota</taxon>
        <taxon>Metazoa</taxon>
        <taxon>Ecdysozoa</taxon>
        <taxon>Nematoda</taxon>
        <taxon>Chromadorea</taxon>
        <taxon>Rhabditida</taxon>
        <taxon>Rhabditina</taxon>
        <taxon>Rhabditomorpha</taxon>
        <taxon>Rhabditoidea</taxon>
        <taxon>Rhabditidae</taxon>
        <taxon>Peloderinae</taxon>
        <taxon>Caenorhabditis</taxon>
    </lineage>
</organism>
<gene>
    <name evidence="2" type="ORF">B9Z55_027783</name>
</gene>
<dbReference type="OrthoDB" id="5886054at2759"/>
<keyword evidence="1" id="KW-1133">Transmembrane helix</keyword>
<name>A0A2G5SEQ8_9PELO</name>
<evidence type="ECO:0000313" key="3">
    <source>
        <dbReference type="Proteomes" id="UP000230233"/>
    </source>
</evidence>
<keyword evidence="1" id="KW-0472">Membrane</keyword>
<accession>A0A2G5SEQ8</accession>
<comment type="caution">
    <text evidence="2">The sequence shown here is derived from an EMBL/GenBank/DDBJ whole genome shotgun (WGS) entry which is preliminary data.</text>
</comment>
<keyword evidence="3" id="KW-1185">Reference proteome</keyword>
<evidence type="ECO:0000313" key="2">
    <source>
        <dbReference type="EMBL" id="PIC13399.1"/>
    </source>
</evidence>
<dbReference type="AlphaFoldDB" id="A0A2G5SEQ8"/>
<evidence type="ECO:0000256" key="1">
    <source>
        <dbReference type="SAM" id="Phobius"/>
    </source>
</evidence>
<proteinExistence type="predicted"/>